<organism evidence="9 10">
    <name type="scientific">Fusarium sarcochroum</name>
    <dbReference type="NCBI Taxonomy" id="1208366"/>
    <lineage>
        <taxon>Eukaryota</taxon>
        <taxon>Fungi</taxon>
        <taxon>Dikarya</taxon>
        <taxon>Ascomycota</taxon>
        <taxon>Pezizomycotina</taxon>
        <taxon>Sordariomycetes</taxon>
        <taxon>Hypocreomycetidae</taxon>
        <taxon>Hypocreales</taxon>
        <taxon>Nectriaceae</taxon>
        <taxon>Fusarium</taxon>
        <taxon>Fusarium lateritium species complex</taxon>
    </lineage>
</organism>
<evidence type="ECO:0000256" key="2">
    <source>
        <dbReference type="ARBA" id="ARBA00022448"/>
    </source>
</evidence>
<feature type="transmembrane region" description="Helical" evidence="8">
    <location>
        <begin position="261"/>
        <end position="284"/>
    </location>
</feature>
<feature type="transmembrane region" description="Helical" evidence="8">
    <location>
        <begin position="388"/>
        <end position="410"/>
    </location>
</feature>
<evidence type="ECO:0000256" key="1">
    <source>
        <dbReference type="ARBA" id="ARBA00004141"/>
    </source>
</evidence>
<name>A0A8H4SXY8_9HYPO</name>
<dbReference type="InterPro" id="IPR002293">
    <property type="entry name" value="AA/rel_permease1"/>
</dbReference>
<keyword evidence="5 8" id="KW-0472">Membrane</keyword>
<evidence type="ECO:0000256" key="4">
    <source>
        <dbReference type="ARBA" id="ARBA00022989"/>
    </source>
</evidence>
<evidence type="ECO:0000256" key="7">
    <source>
        <dbReference type="SAM" id="MobiDB-lite"/>
    </source>
</evidence>
<dbReference type="Pfam" id="PF11951">
    <property type="entry name" value="Fungal_trans_2"/>
    <property type="match status" value="1"/>
</dbReference>
<comment type="caution">
    <text evidence="9">The sequence shown here is derived from an EMBL/GenBank/DDBJ whole genome shotgun (WGS) entry which is preliminary data.</text>
</comment>
<dbReference type="Pfam" id="PF13520">
    <property type="entry name" value="AA_permease_2"/>
    <property type="match status" value="1"/>
</dbReference>
<dbReference type="PANTHER" id="PTHR45649">
    <property type="entry name" value="AMINO-ACID PERMEASE BAT1"/>
    <property type="match status" value="1"/>
</dbReference>
<keyword evidence="4 8" id="KW-1133">Transmembrane helix</keyword>
<dbReference type="Gene3D" id="1.20.1740.10">
    <property type="entry name" value="Amino acid/polyamine transporter I"/>
    <property type="match status" value="1"/>
</dbReference>
<dbReference type="EMBL" id="JABEXW010001092">
    <property type="protein sequence ID" value="KAF4947685.1"/>
    <property type="molecule type" value="Genomic_DNA"/>
</dbReference>
<dbReference type="AlphaFoldDB" id="A0A8H4SXY8"/>
<feature type="transmembrane region" description="Helical" evidence="8">
    <location>
        <begin position="26"/>
        <end position="45"/>
    </location>
</feature>
<reference evidence="9" key="2">
    <citation type="submission" date="2020-05" db="EMBL/GenBank/DDBJ databases">
        <authorList>
            <person name="Kim H.-S."/>
            <person name="Proctor R.H."/>
            <person name="Brown D.W."/>
        </authorList>
    </citation>
    <scope>NUCLEOTIDE SEQUENCE</scope>
    <source>
        <strain evidence="9">NRRL 20472</strain>
    </source>
</reference>
<proteinExistence type="predicted"/>
<gene>
    <name evidence="9" type="ORF">FSARC_13901</name>
</gene>
<evidence type="ECO:0000256" key="8">
    <source>
        <dbReference type="SAM" id="Phobius"/>
    </source>
</evidence>
<evidence type="ECO:0008006" key="11">
    <source>
        <dbReference type="Google" id="ProtNLM"/>
    </source>
</evidence>
<feature type="transmembrane region" description="Helical" evidence="8">
    <location>
        <begin position="57"/>
        <end position="80"/>
    </location>
</feature>
<feature type="non-terminal residue" evidence="9">
    <location>
        <position position="1"/>
    </location>
</feature>
<feature type="transmembrane region" description="Helical" evidence="8">
    <location>
        <begin position="304"/>
        <end position="326"/>
    </location>
</feature>
<feature type="transmembrane region" description="Helical" evidence="8">
    <location>
        <begin position="365"/>
        <end position="382"/>
    </location>
</feature>
<dbReference type="InterPro" id="IPR004840">
    <property type="entry name" value="Amino_acid_permease_CS"/>
</dbReference>
<feature type="transmembrane region" description="Helical" evidence="8">
    <location>
        <begin position="426"/>
        <end position="448"/>
    </location>
</feature>
<evidence type="ECO:0000256" key="6">
    <source>
        <dbReference type="ARBA" id="ARBA00023242"/>
    </source>
</evidence>
<sequence>MEGSVDYLATMAHHSTGHDTELTKKFGFMSMLGISFVVVGTWTSAGSSMNLALPSGGPVAVLYGLVAAGVGSLLVAASLAELCSVFPTNGAQYEWTAVLAGPRYQKFLSYACGWVVTSSWWALAAAGPSLFSSLALALIQSLVDGYTFQKWHQFLIFIGVEIGAGIINAFGTALLPMIGKVSFILSLAGLFVISATVLAMTSGKHQSAKFVFTEFINQTGWNDGAAFLLGLLQGCYSLIAFDATAHLVEEMPNPQKDCPRTMVLSIILGTVTGFAFLVSVLFSVQDLDEVVGSSPLIVVFKQATGSRAATIALTAIVLTIIFCSAVEVVTSSSRMTAAFARQGGIPFSNFFAEVHKGLDLPLRSMLLTNSIVIILGLLYLGASTAFNAIISACVVGLGLSYLIPIAVLLVRGRHILPRSEFSLGRWGYAINISAALYLVFIEILFLFPSTPHPTASTMNYAIVILGGILCFAIGSIICSKYMSYLLRIDKMLSFATNPKKRQGQLKPKPIQPRKPRKPGDQNPRTTPAPSNSGESQSIQEARTPSFFTDVMEDPLFLVNLGELTASTFDLDECLNPTLNSPLSLFTDHSHLDVQLFQYYIQNLSTRLTNADGFWNPLRVLAVPRMCSSSVLFQAVCAGSAIHMARFSSYDVEHYDRVARLYYVQALSALKDLISVLEQQTASDSSYKELDGIILLTSIFLCKYEIIKGGMSVWRQHLAGVET</sequence>
<feature type="compositionally biased region" description="Polar residues" evidence="7">
    <location>
        <begin position="522"/>
        <end position="539"/>
    </location>
</feature>
<comment type="subcellular location">
    <subcellularLocation>
        <location evidence="1">Membrane</location>
        <topology evidence="1">Multi-pass membrane protein</topology>
    </subcellularLocation>
</comment>
<protein>
    <recommendedName>
        <fullName evidence="11">Amino acid permease</fullName>
    </recommendedName>
</protein>
<evidence type="ECO:0000256" key="5">
    <source>
        <dbReference type="ARBA" id="ARBA00023136"/>
    </source>
</evidence>
<evidence type="ECO:0000313" key="10">
    <source>
        <dbReference type="Proteomes" id="UP000622797"/>
    </source>
</evidence>
<dbReference type="GO" id="GO:0022857">
    <property type="term" value="F:transmembrane transporter activity"/>
    <property type="evidence" value="ECO:0007669"/>
    <property type="project" value="InterPro"/>
</dbReference>
<dbReference type="PANTHER" id="PTHR45649:SF14">
    <property type="entry name" value="GABA PERMEASE"/>
    <property type="match status" value="1"/>
</dbReference>
<keyword evidence="6" id="KW-0539">Nucleus</keyword>
<feature type="transmembrane region" description="Helical" evidence="8">
    <location>
        <begin position="181"/>
        <end position="200"/>
    </location>
</feature>
<feature type="transmembrane region" description="Helical" evidence="8">
    <location>
        <begin position="460"/>
        <end position="482"/>
    </location>
</feature>
<dbReference type="OrthoDB" id="2417308at2759"/>
<reference evidence="9" key="1">
    <citation type="journal article" date="2020" name="BMC Genomics">
        <title>Correction to: Identification and distribution of gene clusters required for synthesis of sphingolipid metabolism inhibitors in diverse species of the filamentous fungus Fusarium.</title>
        <authorList>
            <person name="Kim H.S."/>
            <person name="Lohmar J.M."/>
            <person name="Busman M."/>
            <person name="Brown D.W."/>
            <person name="Naumann T.A."/>
            <person name="Divon H.H."/>
            <person name="Lysoe E."/>
            <person name="Uhlig S."/>
            <person name="Proctor R.H."/>
        </authorList>
    </citation>
    <scope>NUCLEOTIDE SEQUENCE</scope>
    <source>
        <strain evidence="9">NRRL 20472</strain>
    </source>
</reference>
<feature type="transmembrane region" description="Helical" evidence="8">
    <location>
        <begin position="154"/>
        <end position="175"/>
    </location>
</feature>
<evidence type="ECO:0000313" key="9">
    <source>
        <dbReference type="EMBL" id="KAF4947685.1"/>
    </source>
</evidence>
<feature type="region of interest" description="Disordered" evidence="7">
    <location>
        <begin position="499"/>
        <end position="539"/>
    </location>
</feature>
<keyword evidence="3 8" id="KW-0812">Transmembrane</keyword>
<dbReference type="PROSITE" id="PS00218">
    <property type="entry name" value="AMINO_ACID_PERMEASE_1"/>
    <property type="match status" value="1"/>
</dbReference>
<evidence type="ECO:0000256" key="3">
    <source>
        <dbReference type="ARBA" id="ARBA00022692"/>
    </source>
</evidence>
<dbReference type="InterPro" id="IPR021858">
    <property type="entry name" value="Fun_TF"/>
</dbReference>
<dbReference type="Proteomes" id="UP000622797">
    <property type="component" value="Unassembled WGS sequence"/>
</dbReference>
<accession>A0A8H4SXY8</accession>
<keyword evidence="2" id="KW-0813">Transport</keyword>
<feature type="transmembrane region" description="Helical" evidence="8">
    <location>
        <begin position="120"/>
        <end position="142"/>
    </location>
</feature>
<keyword evidence="10" id="KW-1185">Reference proteome</keyword>
<dbReference type="GO" id="GO:0006865">
    <property type="term" value="P:amino acid transport"/>
    <property type="evidence" value="ECO:0007669"/>
    <property type="project" value="InterPro"/>
</dbReference>
<dbReference type="GO" id="GO:0016020">
    <property type="term" value="C:membrane"/>
    <property type="evidence" value="ECO:0007669"/>
    <property type="project" value="UniProtKB-SubCell"/>
</dbReference>